<keyword evidence="8" id="KW-1185">Reference proteome</keyword>
<sequence>MRVFGYVRVSTLDQAANGDSLETQKAKIAGYAMMQGWEEPQIFVEAGVSGSVPLADRPQGKALLEASGKGDVIITPKLDRMFRNAADALTTLEELKEQGTGLVMIDLGGDVTSNGISKLVFTILSAVAENERDRIRERIREVKRHLASQGIYGGGKVPFGYDVLDKQLVENPEQQKTLKAMIAARANGDSFRAIGEAHGMQAMTVKRILDRHIEKPVKS</sequence>
<evidence type="ECO:0000256" key="5">
    <source>
        <dbReference type="PROSITE-ProRule" id="PRU10137"/>
    </source>
</evidence>
<evidence type="ECO:0000256" key="4">
    <source>
        <dbReference type="PIRSR" id="PIRSR606118-50"/>
    </source>
</evidence>
<comment type="caution">
    <text evidence="7">The sequence shown here is derived from an EMBL/GenBank/DDBJ whole genome shotgun (WGS) entry which is preliminary data.</text>
</comment>
<dbReference type="PANTHER" id="PTHR30461:SF2">
    <property type="entry name" value="SERINE RECOMBINASE PINE-RELATED"/>
    <property type="match status" value="1"/>
</dbReference>
<evidence type="ECO:0000313" key="7">
    <source>
        <dbReference type="EMBL" id="NML73569.1"/>
    </source>
</evidence>
<evidence type="ECO:0000256" key="3">
    <source>
        <dbReference type="ARBA" id="ARBA00023172"/>
    </source>
</evidence>
<accession>A0A7Y0AU93</accession>
<dbReference type="PROSITE" id="PS51736">
    <property type="entry name" value="RECOMBINASES_3"/>
    <property type="match status" value="1"/>
</dbReference>
<dbReference type="AlphaFoldDB" id="A0A7Y0AU93"/>
<dbReference type="GO" id="GO:0000150">
    <property type="term" value="F:DNA strand exchange activity"/>
    <property type="evidence" value="ECO:0007669"/>
    <property type="project" value="InterPro"/>
</dbReference>
<evidence type="ECO:0000256" key="2">
    <source>
        <dbReference type="ARBA" id="ARBA00023125"/>
    </source>
</evidence>
<name>A0A7Y0AU93_9HYPH</name>
<feature type="domain" description="Resolvase/invertase-type recombinase catalytic" evidence="6">
    <location>
        <begin position="2"/>
        <end position="150"/>
    </location>
</feature>
<dbReference type="Pfam" id="PF00239">
    <property type="entry name" value="Resolvase"/>
    <property type="match status" value="1"/>
</dbReference>
<dbReference type="InterPro" id="IPR036162">
    <property type="entry name" value="Resolvase-like_N_sf"/>
</dbReference>
<dbReference type="Proteomes" id="UP000541470">
    <property type="component" value="Unassembled WGS sequence"/>
</dbReference>
<dbReference type="InterPro" id="IPR050639">
    <property type="entry name" value="SSR_resolvase"/>
</dbReference>
<dbReference type="GO" id="GO:0003677">
    <property type="term" value="F:DNA binding"/>
    <property type="evidence" value="ECO:0007669"/>
    <property type="project" value="UniProtKB-KW"/>
</dbReference>
<dbReference type="SMART" id="SM00857">
    <property type="entry name" value="Resolvase"/>
    <property type="match status" value="1"/>
</dbReference>
<proteinExistence type="predicted"/>
<evidence type="ECO:0000313" key="8">
    <source>
        <dbReference type="Proteomes" id="UP000541470"/>
    </source>
</evidence>
<dbReference type="PROSITE" id="PS00397">
    <property type="entry name" value="RECOMBINASES_1"/>
    <property type="match status" value="1"/>
</dbReference>
<dbReference type="InterPro" id="IPR006118">
    <property type="entry name" value="Recombinase_CS"/>
</dbReference>
<organism evidence="7 8">
    <name type="scientific">Rhizobium terricola</name>
    <dbReference type="NCBI Taxonomy" id="2728849"/>
    <lineage>
        <taxon>Bacteria</taxon>
        <taxon>Pseudomonadati</taxon>
        <taxon>Pseudomonadota</taxon>
        <taxon>Alphaproteobacteria</taxon>
        <taxon>Hyphomicrobiales</taxon>
        <taxon>Rhizobiaceae</taxon>
        <taxon>Rhizobium/Agrobacterium group</taxon>
        <taxon>Rhizobium</taxon>
    </lineage>
</organism>
<dbReference type="Gene3D" id="3.40.50.1390">
    <property type="entry name" value="Resolvase, N-terminal catalytic domain"/>
    <property type="match status" value="1"/>
</dbReference>
<dbReference type="EMBL" id="JABBGK010000001">
    <property type="protein sequence ID" value="NML73569.1"/>
    <property type="molecule type" value="Genomic_DNA"/>
</dbReference>
<dbReference type="PANTHER" id="PTHR30461">
    <property type="entry name" value="DNA-INVERTASE FROM LAMBDOID PROPHAGE"/>
    <property type="match status" value="1"/>
</dbReference>
<keyword evidence="1" id="KW-0229">DNA integration</keyword>
<dbReference type="Gene3D" id="3.90.1750.20">
    <property type="entry name" value="Putative Large Serine Recombinase, Chain B, Domain 2"/>
    <property type="match status" value="1"/>
</dbReference>
<reference evidence="7 8" key="1">
    <citation type="submission" date="2020-04" db="EMBL/GenBank/DDBJ databases">
        <title>Rhizobium sp. S-51 isolated from soil.</title>
        <authorList>
            <person name="Dahal R.H."/>
        </authorList>
    </citation>
    <scope>NUCLEOTIDE SEQUENCE [LARGE SCALE GENOMIC DNA]</scope>
    <source>
        <strain evidence="7 8">S-51</strain>
    </source>
</reference>
<feature type="active site" description="O-(5'-phospho-DNA)-serine intermediate" evidence="4 5">
    <location>
        <position position="10"/>
    </location>
</feature>
<evidence type="ECO:0000256" key="1">
    <source>
        <dbReference type="ARBA" id="ARBA00022908"/>
    </source>
</evidence>
<keyword evidence="2" id="KW-0238">DNA-binding</keyword>
<dbReference type="InterPro" id="IPR038109">
    <property type="entry name" value="DNA_bind_recomb_sf"/>
</dbReference>
<gene>
    <name evidence="7" type="ORF">HHL25_05450</name>
</gene>
<dbReference type="GO" id="GO:0015074">
    <property type="term" value="P:DNA integration"/>
    <property type="evidence" value="ECO:0007669"/>
    <property type="project" value="UniProtKB-KW"/>
</dbReference>
<evidence type="ECO:0000259" key="6">
    <source>
        <dbReference type="PROSITE" id="PS51736"/>
    </source>
</evidence>
<protein>
    <submittedName>
        <fullName evidence="7">Recombinase family protein</fullName>
    </submittedName>
</protein>
<keyword evidence="3" id="KW-0233">DNA recombination</keyword>
<dbReference type="CDD" id="cd03768">
    <property type="entry name" value="SR_ResInv"/>
    <property type="match status" value="1"/>
</dbReference>
<dbReference type="InterPro" id="IPR006119">
    <property type="entry name" value="Resolv_N"/>
</dbReference>
<dbReference type="RefSeq" id="WP_169588010.1">
    <property type="nucleotide sequence ID" value="NZ_JABBGK010000001.1"/>
</dbReference>
<dbReference type="SUPFAM" id="SSF53041">
    <property type="entry name" value="Resolvase-like"/>
    <property type="match status" value="1"/>
</dbReference>